<evidence type="ECO:0000313" key="2">
    <source>
        <dbReference type="Proteomes" id="UP000003172"/>
    </source>
</evidence>
<comment type="caution">
    <text evidence="1">The sequence shown here is derived from an EMBL/GenBank/DDBJ whole genome shotgun (WGS) entry which is preliminary data.</text>
</comment>
<dbReference type="EMBL" id="CAII01000549">
    <property type="protein sequence ID" value="CCH99216.1"/>
    <property type="molecule type" value="Genomic_DNA"/>
</dbReference>
<dbReference type="HOGENOM" id="CLU_058184_7_0_3"/>
<gene>
    <name evidence="1" type="ORF">MICAB_5930003</name>
</gene>
<evidence type="ECO:0000313" key="1">
    <source>
        <dbReference type="EMBL" id="CCH99216.1"/>
    </source>
</evidence>
<proteinExistence type="predicted"/>
<dbReference type="Proteomes" id="UP000003172">
    <property type="component" value="Unassembled WGS sequence"/>
</dbReference>
<name>I4FU91_MICAE</name>
<organism evidence="1 2">
    <name type="scientific">Microcystis aeruginosa PCC 9717</name>
    <dbReference type="NCBI Taxonomy" id="1160286"/>
    <lineage>
        <taxon>Bacteria</taxon>
        <taxon>Bacillati</taxon>
        <taxon>Cyanobacteriota</taxon>
        <taxon>Cyanophyceae</taxon>
        <taxon>Oscillatoriophycideae</taxon>
        <taxon>Chroococcales</taxon>
        <taxon>Microcystaceae</taxon>
        <taxon>Microcystis</taxon>
    </lineage>
</organism>
<accession>I4FU91</accession>
<dbReference type="AlphaFoldDB" id="I4FU91"/>
<protein>
    <submittedName>
        <fullName evidence="1">Uncharacterized protein</fullName>
    </submittedName>
</protein>
<sequence>MEGRSRLSRRRLLKYKFLSKTSVALCWDLKIGEWLHQHQQIKLKKHGRLAKSVFRYGLDYLCSIVTDLDLKQREFLHSLRFLSCT</sequence>
<reference evidence="1 2" key="1">
    <citation type="submission" date="2012-04" db="EMBL/GenBank/DDBJ databases">
        <authorList>
            <person name="Genoscope - CEA"/>
        </authorList>
    </citation>
    <scope>NUCLEOTIDE SEQUENCE [LARGE SCALE GENOMIC DNA]</scope>
    <source>
        <strain evidence="1 2">9717</strain>
    </source>
</reference>